<feature type="domain" description="ABC transporter" evidence="5">
    <location>
        <begin position="251"/>
        <end position="500"/>
    </location>
</feature>
<dbReference type="PANTHER" id="PTHR43790">
    <property type="entry name" value="CARBOHYDRATE TRANSPORT ATP-BINDING PROTEIN MG119-RELATED"/>
    <property type="match status" value="1"/>
</dbReference>
<dbReference type="InterPro" id="IPR017871">
    <property type="entry name" value="ABC_transporter-like_CS"/>
</dbReference>
<dbReference type="CDD" id="cd03215">
    <property type="entry name" value="ABC_Carb_Monos_II"/>
    <property type="match status" value="1"/>
</dbReference>
<evidence type="ECO:0000256" key="2">
    <source>
        <dbReference type="ARBA" id="ARBA00022737"/>
    </source>
</evidence>
<name>A0A0V8JIT2_9BACI</name>
<keyword evidence="7" id="KW-1185">Reference proteome</keyword>
<keyword evidence="2" id="KW-0677">Repeat</keyword>
<dbReference type="CDD" id="cd03216">
    <property type="entry name" value="ABC_Carb_Monos_I"/>
    <property type="match status" value="1"/>
</dbReference>
<dbReference type="GO" id="GO:0016887">
    <property type="term" value="F:ATP hydrolysis activity"/>
    <property type="evidence" value="ECO:0007669"/>
    <property type="project" value="InterPro"/>
</dbReference>
<evidence type="ECO:0000256" key="1">
    <source>
        <dbReference type="ARBA" id="ARBA00022448"/>
    </source>
</evidence>
<dbReference type="Proteomes" id="UP000053681">
    <property type="component" value="Unassembled WGS sequence"/>
</dbReference>
<keyword evidence="3" id="KW-0547">Nucleotide-binding</keyword>
<dbReference type="RefSeq" id="WP_025908399.1">
    <property type="nucleotide sequence ID" value="NZ_KQ758674.1"/>
</dbReference>
<accession>A0A0V8JIT2</accession>
<dbReference type="PROSITE" id="PS50893">
    <property type="entry name" value="ABC_TRANSPORTER_2"/>
    <property type="match status" value="2"/>
</dbReference>
<evidence type="ECO:0000256" key="4">
    <source>
        <dbReference type="ARBA" id="ARBA00022840"/>
    </source>
</evidence>
<comment type="caution">
    <text evidence="6">The sequence shown here is derived from an EMBL/GenBank/DDBJ whole genome shotgun (WGS) entry which is preliminary data.</text>
</comment>
<keyword evidence="4" id="KW-0067">ATP-binding</keyword>
<dbReference type="GO" id="GO:0005524">
    <property type="term" value="F:ATP binding"/>
    <property type="evidence" value="ECO:0007669"/>
    <property type="project" value="UniProtKB-KW"/>
</dbReference>
<dbReference type="PANTHER" id="PTHR43790:SF9">
    <property type="entry name" value="GALACTOFURANOSE TRANSPORTER ATP-BINDING PROTEIN YTFR"/>
    <property type="match status" value="1"/>
</dbReference>
<dbReference type="InterPro" id="IPR050107">
    <property type="entry name" value="ABC_carbohydrate_import_ATPase"/>
</dbReference>
<dbReference type="Gene3D" id="3.40.50.300">
    <property type="entry name" value="P-loop containing nucleotide triphosphate hydrolases"/>
    <property type="match status" value="2"/>
</dbReference>
<evidence type="ECO:0000256" key="3">
    <source>
        <dbReference type="ARBA" id="ARBA00022741"/>
    </source>
</evidence>
<sequence length="501" mass="55493">MTIEQLEMKHIAKSFESFQALQDVSFTVKKGEIHALLGANGAGKSTLMKILSGAYSEYTGTIYKNGHSVTLGSPKDAKNLGIAIVHQEVDVALVPSLTVAENIVLDRQTSKGSPAIVKWKQHDTEAKKALAMLGSTLNVKKNVSELTLAEKQQVLLARAILQDAEYIILDEPTAPLSQHETKRLFEVVTNLKKKGMGIIYISHRLQEVSDLCDVYTVLKDGKHVVTKAIVQSTMQEMITFMLGKQVAQESVREEVAVGTELLRVEKLSLPNVLQDITFHVKEGEVVGIAGLVGAGKTELCRSLFGLENKTAGQLSMRNHPLLVNRSPRYYIKNKLSLIPEERRKEGILVDESIVLNLSLPSLKDFTKWSFVQKRKQKEASQSVAANVGVKASSVEQKVKTLSGGNQQKVAIGKWLLKETDVYIFDEPTKGIDIGSKQEIFSIMNELTKQQKGILYATCEFDELVNMADRIYVMYNGKIVKELSKAEATYEQLFYYASGGTV</sequence>
<evidence type="ECO:0000313" key="7">
    <source>
        <dbReference type="Proteomes" id="UP000053681"/>
    </source>
</evidence>
<reference evidence="6 7" key="1">
    <citation type="submission" date="2015-11" db="EMBL/GenBank/DDBJ databases">
        <title>Bacillus caseinolyticus sp nov.</title>
        <authorList>
            <person name="Dastager S.G."/>
            <person name="Mawlankar R."/>
        </authorList>
    </citation>
    <scope>NUCLEOTIDE SEQUENCE [LARGE SCALE GENOMIC DNA]</scope>
    <source>
        <strain evidence="6 7">SGD-V-76</strain>
    </source>
</reference>
<dbReference type="InterPro" id="IPR003593">
    <property type="entry name" value="AAA+_ATPase"/>
</dbReference>
<proteinExistence type="predicted"/>
<gene>
    <name evidence="6" type="ORF">AS180_15830</name>
</gene>
<dbReference type="AlphaFoldDB" id="A0A0V8JIT2"/>
<keyword evidence="1" id="KW-0813">Transport</keyword>
<dbReference type="PROSITE" id="PS00211">
    <property type="entry name" value="ABC_TRANSPORTER_1"/>
    <property type="match status" value="1"/>
</dbReference>
<dbReference type="Pfam" id="PF00005">
    <property type="entry name" value="ABC_tran"/>
    <property type="match status" value="2"/>
</dbReference>
<organism evidence="6 7">
    <name type="scientific">Priestia veravalensis</name>
    <dbReference type="NCBI Taxonomy" id="1414648"/>
    <lineage>
        <taxon>Bacteria</taxon>
        <taxon>Bacillati</taxon>
        <taxon>Bacillota</taxon>
        <taxon>Bacilli</taxon>
        <taxon>Bacillales</taxon>
        <taxon>Bacillaceae</taxon>
        <taxon>Priestia</taxon>
    </lineage>
</organism>
<dbReference type="SMART" id="SM00382">
    <property type="entry name" value="AAA"/>
    <property type="match status" value="2"/>
</dbReference>
<evidence type="ECO:0000259" key="5">
    <source>
        <dbReference type="PROSITE" id="PS50893"/>
    </source>
</evidence>
<protein>
    <submittedName>
        <fullName evidence="6">ABC transporter</fullName>
    </submittedName>
</protein>
<dbReference type="InterPro" id="IPR003439">
    <property type="entry name" value="ABC_transporter-like_ATP-bd"/>
</dbReference>
<evidence type="ECO:0000313" key="6">
    <source>
        <dbReference type="EMBL" id="KSU86947.1"/>
    </source>
</evidence>
<dbReference type="EMBL" id="LNQP01000059">
    <property type="protein sequence ID" value="KSU86947.1"/>
    <property type="molecule type" value="Genomic_DNA"/>
</dbReference>
<feature type="domain" description="ABC transporter" evidence="5">
    <location>
        <begin position="6"/>
        <end position="245"/>
    </location>
</feature>
<dbReference type="SUPFAM" id="SSF52540">
    <property type="entry name" value="P-loop containing nucleoside triphosphate hydrolases"/>
    <property type="match status" value="2"/>
</dbReference>
<dbReference type="InterPro" id="IPR027417">
    <property type="entry name" value="P-loop_NTPase"/>
</dbReference>